<proteinExistence type="predicted"/>
<evidence type="ECO:0000313" key="2">
    <source>
        <dbReference type="EMBL" id="QCL81911.1"/>
    </source>
</evidence>
<feature type="transmembrane region" description="Helical" evidence="1">
    <location>
        <begin position="128"/>
        <end position="148"/>
    </location>
</feature>
<evidence type="ECO:0000313" key="3">
    <source>
        <dbReference type="Proteomes" id="UP000298579"/>
    </source>
</evidence>
<accession>A0AAE6BFK5</accession>
<dbReference type="AlphaFoldDB" id="A0AAE6BFK5"/>
<evidence type="ECO:0008006" key="4">
    <source>
        <dbReference type="Google" id="ProtNLM"/>
    </source>
</evidence>
<dbReference type="EMBL" id="CP039898">
    <property type="protein sequence ID" value="QCL81911.1"/>
    <property type="molecule type" value="Genomic_DNA"/>
</dbReference>
<keyword evidence="1" id="KW-0812">Transmembrane</keyword>
<dbReference type="Proteomes" id="UP000298579">
    <property type="component" value="Chromosome linear"/>
</dbReference>
<reference evidence="2 3" key="1">
    <citation type="submission" date="2019-04" db="EMBL/GenBank/DDBJ databases">
        <title>Complete genome sequence of Agrobacterium tumefaciens CFBP5877.</title>
        <authorList>
            <person name="Huang Y.-Y."/>
            <person name="Chiang H.-Y."/>
            <person name="Chou L."/>
            <person name="Lai E.-M."/>
            <person name="Kuo C.-H."/>
        </authorList>
    </citation>
    <scope>NUCLEOTIDE SEQUENCE [LARGE SCALE GENOMIC DNA]</scope>
    <source>
        <strain evidence="2 3">CFBP5877</strain>
    </source>
</reference>
<dbReference type="RefSeq" id="WP_130932530.1">
    <property type="nucleotide sequence ID" value="NZ_CP039889.1"/>
</dbReference>
<feature type="transmembrane region" description="Helical" evidence="1">
    <location>
        <begin position="100"/>
        <end position="116"/>
    </location>
</feature>
<organism evidence="2 3">
    <name type="scientific">Agrobacterium tumefaciens</name>
    <dbReference type="NCBI Taxonomy" id="358"/>
    <lineage>
        <taxon>Bacteria</taxon>
        <taxon>Pseudomonadati</taxon>
        <taxon>Pseudomonadota</taxon>
        <taxon>Alphaproteobacteria</taxon>
        <taxon>Hyphomicrobiales</taxon>
        <taxon>Rhizobiaceae</taxon>
        <taxon>Rhizobium/Agrobacterium group</taxon>
        <taxon>Agrobacterium</taxon>
        <taxon>Agrobacterium tumefaciens complex</taxon>
    </lineage>
</organism>
<evidence type="ECO:0000256" key="1">
    <source>
        <dbReference type="SAM" id="Phobius"/>
    </source>
</evidence>
<feature type="transmembrane region" description="Helical" evidence="1">
    <location>
        <begin position="67"/>
        <end position="88"/>
    </location>
</feature>
<protein>
    <recommendedName>
        <fullName evidence="4">Transmembrane protein</fullName>
    </recommendedName>
</protein>
<gene>
    <name evidence="2" type="ORF">CFBP5877_22815</name>
</gene>
<name>A0AAE6BFK5_AGRTU</name>
<sequence length="153" mass="16712">MARLVVPQSAITGRLASAKSLKNLPPDDYRDRLVKYIPAESVALYVAVDKMVNSHYGLSALTTDSVISTQAVIVSWVILALGIIGTPIYLRQRKLPGQPWVLNASISTIAFVLWAYTLSGSVFLVHGWYSVFAAGLLAPIFTFVAGFFEPRPE</sequence>
<keyword evidence="1" id="KW-1133">Transmembrane helix</keyword>
<keyword evidence="1" id="KW-0472">Membrane</keyword>